<evidence type="ECO:0000313" key="9">
    <source>
        <dbReference type="EMBL" id="CEL98098.1"/>
    </source>
</evidence>
<feature type="transmembrane region" description="Helical" evidence="7">
    <location>
        <begin position="642"/>
        <end position="662"/>
    </location>
</feature>
<dbReference type="PROSITE" id="PS50893">
    <property type="entry name" value="ABC_TRANSPORTER_2"/>
    <property type="match status" value="1"/>
</dbReference>
<feature type="transmembrane region" description="Helical" evidence="7">
    <location>
        <begin position="410"/>
        <end position="433"/>
    </location>
</feature>
<feature type="transmembrane region" description="Helical" evidence="7">
    <location>
        <begin position="486"/>
        <end position="514"/>
    </location>
</feature>
<evidence type="ECO:0000256" key="1">
    <source>
        <dbReference type="ARBA" id="ARBA00004141"/>
    </source>
</evidence>
<dbReference type="GO" id="GO:0005524">
    <property type="term" value="F:ATP binding"/>
    <property type="evidence" value="ECO:0007669"/>
    <property type="project" value="InterPro"/>
</dbReference>
<keyword evidence="5 7" id="KW-0472">Membrane</keyword>
<dbReference type="InterPro" id="IPR017871">
    <property type="entry name" value="ABC_transporter-like_CS"/>
</dbReference>
<dbReference type="PANTHER" id="PTHR48041:SF139">
    <property type="entry name" value="PROTEIN SCARLET"/>
    <property type="match status" value="1"/>
</dbReference>
<name>A0A0G4EMB8_VITBC</name>
<dbReference type="GO" id="GO:0140359">
    <property type="term" value="F:ABC-type transporter activity"/>
    <property type="evidence" value="ECO:0007669"/>
    <property type="project" value="InterPro"/>
</dbReference>
<reference evidence="9 10" key="1">
    <citation type="submission" date="2014-11" db="EMBL/GenBank/DDBJ databases">
        <authorList>
            <person name="Zhu J."/>
            <person name="Qi W."/>
            <person name="Song R."/>
        </authorList>
    </citation>
    <scope>NUCLEOTIDE SEQUENCE [LARGE SCALE GENOMIC DNA]</scope>
</reference>
<gene>
    <name evidence="9" type="ORF">Vbra_20514</name>
</gene>
<keyword evidence="4 7" id="KW-1133">Transmembrane helix</keyword>
<dbReference type="Pfam" id="PF01061">
    <property type="entry name" value="ABC2_membrane"/>
    <property type="match status" value="1"/>
</dbReference>
<feature type="region of interest" description="Disordered" evidence="6">
    <location>
        <begin position="1"/>
        <end position="37"/>
    </location>
</feature>
<feature type="compositionally biased region" description="Basic and acidic residues" evidence="6">
    <location>
        <begin position="1"/>
        <end position="19"/>
    </location>
</feature>
<dbReference type="PROSITE" id="PS00211">
    <property type="entry name" value="ABC_TRANSPORTER_1"/>
    <property type="match status" value="1"/>
</dbReference>
<dbReference type="PhylomeDB" id="A0A0G4EMB8"/>
<dbReference type="VEuPathDB" id="CryptoDB:Vbra_20514"/>
<dbReference type="CDD" id="cd03213">
    <property type="entry name" value="ABCG_EPDR"/>
    <property type="match status" value="1"/>
</dbReference>
<feature type="transmembrane region" description="Helical" evidence="7">
    <location>
        <begin position="551"/>
        <end position="573"/>
    </location>
</feature>
<dbReference type="InterPro" id="IPR050352">
    <property type="entry name" value="ABCG_transporters"/>
</dbReference>
<dbReference type="GO" id="GO:0016887">
    <property type="term" value="F:ATP hydrolysis activity"/>
    <property type="evidence" value="ECO:0007669"/>
    <property type="project" value="InterPro"/>
</dbReference>
<evidence type="ECO:0000259" key="8">
    <source>
        <dbReference type="PROSITE" id="PS50893"/>
    </source>
</evidence>
<dbReference type="OrthoDB" id="184675at2759"/>
<evidence type="ECO:0000256" key="5">
    <source>
        <dbReference type="ARBA" id="ARBA00023136"/>
    </source>
</evidence>
<feature type="domain" description="ABC transporter" evidence="8">
    <location>
        <begin position="72"/>
        <end position="312"/>
    </location>
</feature>
<evidence type="ECO:0000256" key="2">
    <source>
        <dbReference type="ARBA" id="ARBA00022448"/>
    </source>
</evidence>
<dbReference type="STRING" id="1169540.A0A0G4EMB8"/>
<dbReference type="InParanoid" id="A0A0G4EMB8"/>
<sequence>MDDHQNQEVHEVSDDKQDGEVAVDVGEAGAEGSPCKQRKLSLPECEGIRLEFKNIVVEVTPKAEPKKGLPCVKIAQMIKDHREKKTIPKKRILHEVSGAIEPGTLVAVMGKSTLLNVLSRRITSHGGEVTYNGRQCDEHFTRISAFVQQEDMFFGNLTVREQLMYQARLRLPSHIPLDKKEQKVDKVIALLNLAKAQHHFIGNVQAGHGRGISGGERKRLAFGTEVLTNPSVLFADEPTSGLDAFMAQSVVETMKYLARAGRTVIATIHQPSSEIYAMFDKVMYMAEGKIVYYGELEGAVTYFSRLGYQCPQFSNPADYIIRVLAVRSDDTVKMAEIDNMAKQWKEKGETFNAEWVKTHVKDEEDFACEQGDPATDNAAINIKGHFAVSWPMQFMVLLNREMKMTSRDPVLTVARLGQTLILGLLVGLIFYQLGDGQRSVQDKNGGIFFIVTNQSIMGIFGVLQVFPMERPIAMREHESGSYSTTAYFLCKILSNIPFQIIFPALFCSISYWMMGLNPDGVTFILSVLIIILTANAAISLGYLVSTACTSVAVALALGPLIAMPLMLFGGFFVNTDTIGPGWVWLEYLSFFKYGFSAFATVVWTFPENQAIECGGTDCRFRDGNDVLKFLAVRKDDLWERDVPVLAAMVVGFNLIALIFFWYQGRKKQNE</sequence>
<dbReference type="OMA" id="WLAWEDY"/>
<dbReference type="Proteomes" id="UP000041254">
    <property type="component" value="Unassembled WGS sequence"/>
</dbReference>
<feature type="transmembrane region" description="Helical" evidence="7">
    <location>
        <begin position="445"/>
        <end position="466"/>
    </location>
</feature>
<feature type="transmembrane region" description="Helical" evidence="7">
    <location>
        <begin position="520"/>
        <end position="544"/>
    </location>
</feature>
<evidence type="ECO:0000256" key="6">
    <source>
        <dbReference type="SAM" id="MobiDB-lite"/>
    </source>
</evidence>
<evidence type="ECO:0000256" key="7">
    <source>
        <dbReference type="SAM" id="Phobius"/>
    </source>
</evidence>
<comment type="subcellular location">
    <subcellularLocation>
        <location evidence="1">Membrane</location>
        <topology evidence="1">Multi-pass membrane protein</topology>
    </subcellularLocation>
</comment>
<evidence type="ECO:0000256" key="3">
    <source>
        <dbReference type="ARBA" id="ARBA00022692"/>
    </source>
</evidence>
<dbReference type="InterPro" id="IPR013525">
    <property type="entry name" value="ABC2_TM"/>
</dbReference>
<evidence type="ECO:0000313" key="10">
    <source>
        <dbReference type="Proteomes" id="UP000041254"/>
    </source>
</evidence>
<keyword evidence="10" id="KW-1185">Reference proteome</keyword>
<protein>
    <recommendedName>
        <fullName evidence="8">ABC transporter domain-containing protein</fullName>
    </recommendedName>
</protein>
<dbReference type="InterPro" id="IPR003439">
    <property type="entry name" value="ABC_transporter-like_ATP-bd"/>
</dbReference>
<dbReference type="Pfam" id="PF19055">
    <property type="entry name" value="ABC2_membrane_7"/>
    <property type="match status" value="1"/>
</dbReference>
<dbReference type="EMBL" id="CDMY01000262">
    <property type="protein sequence ID" value="CEL98098.1"/>
    <property type="molecule type" value="Genomic_DNA"/>
</dbReference>
<dbReference type="PANTHER" id="PTHR48041">
    <property type="entry name" value="ABC TRANSPORTER G FAMILY MEMBER 28"/>
    <property type="match status" value="1"/>
</dbReference>
<dbReference type="GO" id="GO:0005886">
    <property type="term" value="C:plasma membrane"/>
    <property type="evidence" value="ECO:0007669"/>
    <property type="project" value="TreeGrafter"/>
</dbReference>
<keyword evidence="2" id="KW-0813">Transport</keyword>
<dbReference type="InterPro" id="IPR043926">
    <property type="entry name" value="ABCG_dom"/>
</dbReference>
<dbReference type="AlphaFoldDB" id="A0A0G4EMB8"/>
<keyword evidence="3 7" id="KW-0812">Transmembrane</keyword>
<evidence type="ECO:0000256" key="4">
    <source>
        <dbReference type="ARBA" id="ARBA00022989"/>
    </source>
</evidence>
<proteinExistence type="predicted"/>
<dbReference type="InterPro" id="IPR027417">
    <property type="entry name" value="P-loop_NTPase"/>
</dbReference>
<dbReference type="Pfam" id="PF00005">
    <property type="entry name" value="ABC_tran"/>
    <property type="match status" value="1"/>
</dbReference>
<dbReference type="Gene3D" id="3.40.50.300">
    <property type="entry name" value="P-loop containing nucleotide triphosphate hydrolases"/>
    <property type="match status" value="1"/>
</dbReference>
<dbReference type="SUPFAM" id="SSF52540">
    <property type="entry name" value="P-loop containing nucleoside triphosphate hydrolases"/>
    <property type="match status" value="1"/>
</dbReference>
<organism evidence="9 10">
    <name type="scientific">Vitrella brassicaformis (strain CCMP3155)</name>
    <dbReference type="NCBI Taxonomy" id="1169540"/>
    <lineage>
        <taxon>Eukaryota</taxon>
        <taxon>Sar</taxon>
        <taxon>Alveolata</taxon>
        <taxon>Colpodellida</taxon>
        <taxon>Vitrellaceae</taxon>
        <taxon>Vitrella</taxon>
    </lineage>
</organism>
<accession>A0A0G4EMB8</accession>